<organism evidence="1 2">
    <name type="scientific">Chryseobacterium culicis</name>
    <dbReference type="NCBI Taxonomy" id="680127"/>
    <lineage>
        <taxon>Bacteria</taxon>
        <taxon>Pseudomonadati</taxon>
        <taxon>Bacteroidota</taxon>
        <taxon>Flavobacteriia</taxon>
        <taxon>Flavobacteriales</taxon>
        <taxon>Weeksellaceae</taxon>
        <taxon>Chryseobacterium group</taxon>
        <taxon>Chryseobacterium</taxon>
    </lineage>
</organism>
<dbReference type="STRING" id="680127.SAMN05421593_0496"/>
<gene>
    <name evidence="1" type="ORF">SAMN05421593_0496</name>
</gene>
<protein>
    <submittedName>
        <fullName evidence="1">Uncharacterized protein</fullName>
    </submittedName>
</protein>
<dbReference type="Proteomes" id="UP000198561">
    <property type="component" value="Unassembled WGS sequence"/>
</dbReference>
<sequence>MLLYDLLKPFTGGVQRIISCIFKDKDAGENSYVNGMLTGKSYPQYEFSINVNYIFHEMRDLNNTF</sequence>
<evidence type="ECO:0000313" key="2">
    <source>
        <dbReference type="Proteomes" id="UP000198561"/>
    </source>
</evidence>
<dbReference type="AlphaFoldDB" id="A0A1H6GWQ2"/>
<reference evidence="1 2" key="1">
    <citation type="submission" date="2016-10" db="EMBL/GenBank/DDBJ databases">
        <authorList>
            <person name="de Groot N.N."/>
        </authorList>
    </citation>
    <scope>NUCLEOTIDE SEQUENCE [LARGE SCALE GENOMIC DNA]</scope>
    <source>
        <strain evidence="1 2">DSM 23031</strain>
    </source>
</reference>
<name>A0A1H6GWQ2_CHRCI</name>
<dbReference type="EMBL" id="FNWQ01000001">
    <property type="protein sequence ID" value="SEH27801.1"/>
    <property type="molecule type" value="Genomic_DNA"/>
</dbReference>
<evidence type="ECO:0000313" key="1">
    <source>
        <dbReference type="EMBL" id="SEH27801.1"/>
    </source>
</evidence>
<accession>A0A1H6GWQ2</accession>
<proteinExistence type="predicted"/>